<keyword evidence="1" id="KW-0808">Transferase</keyword>
<comment type="caution">
    <text evidence="7">The sequence shown here is derived from an EMBL/GenBank/DDBJ whole genome shotgun (WGS) entry which is preliminary data.</text>
</comment>
<dbReference type="EMBL" id="BOOU01000065">
    <property type="protein sequence ID" value="GII79885.1"/>
    <property type="molecule type" value="Genomic_DNA"/>
</dbReference>
<sequence>MAHTTPLLAGDPAALGEYRLTGRIGEGGQGSVYLGVSPAGEQVAIKVLRSSLVTTGSAGVSPEDFLRETEILARVAPFCTAQVIGSGTAGGRPYIVSEFVDGPNLQQVVRADGPLRGTRLRRLAVGTMTALAAIHRAGVVHRDFKPGNVLLGRDGPRVIDFGIARALDTSLTGEEILGTPPYMAPEQLEAASVEPPADLFAWASTMVFAATGRPPFGMDSLPAVVNRILHRDPDLGDLPELDPELAELVADCLAKDPARRPSARRALLRLLGAAGRPAGGDLLSAGTAAAAGPTTGPGTGPTTGPGSGPTTGPRTGATTGPTTGPGTEAAGPVPPAVAGPDMPLDEITVRRRSAAAPTLPAGLPKRRGPRLAAAAAALALVSAGAAYALVRAGQDDPHPPPVRTAAPRPIAERTGAPPPATADLTLPGTKAVVHENPADPVRLTYFQDLANLGSTPQVRDPRTGRFRAAGQFNETLLAPDGWTARLPLLKESTPEPYDTVRLTDPATGRVFLVRLADKPLQDFNPYWSPDGRRLLLTTFRLDGDRRQAVGFAVVDRASATAKVVPVAGLTAGAAPFMWVPGTETIARRHVESGRDGMRFYDLTGRVLRFLPGLGTTYDQEGAFAPAGRRFVTTCPEAKYHACVWDTATGRRLASFSLPVTTKVIGWYNDAHLIVRDTRRDGLRLSITDLAGRTVRALAEIPRPKGYDGASLMWIRYTATAAP</sequence>
<dbReference type="PROSITE" id="PS00108">
    <property type="entry name" value="PROTEIN_KINASE_ST"/>
    <property type="match status" value="1"/>
</dbReference>
<organism evidence="7 8">
    <name type="scientific">Sphaerisporangium rufum</name>
    <dbReference type="NCBI Taxonomy" id="1381558"/>
    <lineage>
        <taxon>Bacteria</taxon>
        <taxon>Bacillati</taxon>
        <taxon>Actinomycetota</taxon>
        <taxon>Actinomycetes</taxon>
        <taxon>Streptosporangiales</taxon>
        <taxon>Streptosporangiaceae</taxon>
        <taxon>Sphaerisporangium</taxon>
    </lineage>
</organism>
<dbReference type="SUPFAM" id="SSF82171">
    <property type="entry name" value="DPP6 N-terminal domain-like"/>
    <property type="match status" value="1"/>
</dbReference>
<feature type="region of interest" description="Disordered" evidence="5">
    <location>
        <begin position="392"/>
        <end position="422"/>
    </location>
</feature>
<keyword evidence="2" id="KW-0547">Nucleotide-binding</keyword>
<dbReference type="SUPFAM" id="SSF56112">
    <property type="entry name" value="Protein kinase-like (PK-like)"/>
    <property type="match status" value="1"/>
</dbReference>
<name>A0A919R7Z9_9ACTN</name>
<feature type="compositionally biased region" description="Low complexity" evidence="5">
    <location>
        <begin position="310"/>
        <end position="331"/>
    </location>
</feature>
<feature type="domain" description="Protein kinase" evidence="6">
    <location>
        <begin position="18"/>
        <end position="271"/>
    </location>
</feature>
<evidence type="ECO:0000256" key="1">
    <source>
        <dbReference type="ARBA" id="ARBA00022679"/>
    </source>
</evidence>
<evidence type="ECO:0000313" key="8">
    <source>
        <dbReference type="Proteomes" id="UP000655287"/>
    </source>
</evidence>
<dbReference type="PROSITE" id="PS50011">
    <property type="entry name" value="PROTEIN_KINASE_DOM"/>
    <property type="match status" value="1"/>
</dbReference>
<dbReference type="Pfam" id="PF00069">
    <property type="entry name" value="Pkinase"/>
    <property type="match status" value="1"/>
</dbReference>
<keyword evidence="8" id="KW-1185">Reference proteome</keyword>
<dbReference type="PANTHER" id="PTHR43289">
    <property type="entry name" value="MITOGEN-ACTIVATED PROTEIN KINASE KINASE KINASE 20-RELATED"/>
    <property type="match status" value="1"/>
</dbReference>
<dbReference type="AlphaFoldDB" id="A0A919R7Z9"/>
<evidence type="ECO:0000256" key="5">
    <source>
        <dbReference type="SAM" id="MobiDB-lite"/>
    </source>
</evidence>
<accession>A0A919R7Z9</accession>
<evidence type="ECO:0000256" key="2">
    <source>
        <dbReference type="ARBA" id="ARBA00022741"/>
    </source>
</evidence>
<dbReference type="Proteomes" id="UP000655287">
    <property type="component" value="Unassembled WGS sequence"/>
</dbReference>
<reference evidence="7" key="1">
    <citation type="submission" date="2021-01" db="EMBL/GenBank/DDBJ databases">
        <title>Whole genome shotgun sequence of Sphaerisporangium rufum NBRC 109079.</title>
        <authorList>
            <person name="Komaki H."/>
            <person name="Tamura T."/>
        </authorList>
    </citation>
    <scope>NUCLEOTIDE SEQUENCE</scope>
    <source>
        <strain evidence="7">NBRC 109079</strain>
    </source>
</reference>
<dbReference type="InterPro" id="IPR008271">
    <property type="entry name" value="Ser/Thr_kinase_AS"/>
</dbReference>
<gene>
    <name evidence="7" type="ORF">Sru01_48670</name>
</gene>
<evidence type="ECO:0000259" key="6">
    <source>
        <dbReference type="PROSITE" id="PS50011"/>
    </source>
</evidence>
<dbReference type="GO" id="GO:0004674">
    <property type="term" value="F:protein serine/threonine kinase activity"/>
    <property type="evidence" value="ECO:0007669"/>
    <property type="project" value="TreeGrafter"/>
</dbReference>
<feature type="compositionally biased region" description="Low complexity" evidence="5">
    <location>
        <begin position="284"/>
        <end position="294"/>
    </location>
</feature>
<evidence type="ECO:0000256" key="3">
    <source>
        <dbReference type="ARBA" id="ARBA00022777"/>
    </source>
</evidence>
<dbReference type="Gene3D" id="3.30.200.20">
    <property type="entry name" value="Phosphorylase Kinase, domain 1"/>
    <property type="match status" value="1"/>
</dbReference>
<dbReference type="Gene3D" id="2.120.10.30">
    <property type="entry name" value="TolB, C-terminal domain"/>
    <property type="match status" value="1"/>
</dbReference>
<evidence type="ECO:0000313" key="7">
    <source>
        <dbReference type="EMBL" id="GII79885.1"/>
    </source>
</evidence>
<dbReference type="RefSeq" id="WP_203990077.1">
    <property type="nucleotide sequence ID" value="NZ_BOOU01000065.1"/>
</dbReference>
<dbReference type="InterPro" id="IPR011009">
    <property type="entry name" value="Kinase-like_dom_sf"/>
</dbReference>
<keyword evidence="3" id="KW-0418">Kinase</keyword>
<proteinExistence type="predicted"/>
<dbReference type="InterPro" id="IPR000719">
    <property type="entry name" value="Prot_kinase_dom"/>
</dbReference>
<feature type="region of interest" description="Disordered" evidence="5">
    <location>
        <begin position="284"/>
        <end position="342"/>
    </location>
</feature>
<keyword evidence="4" id="KW-0067">ATP-binding</keyword>
<protein>
    <recommendedName>
        <fullName evidence="6">Protein kinase domain-containing protein</fullName>
    </recommendedName>
</protein>
<evidence type="ECO:0000256" key="4">
    <source>
        <dbReference type="ARBA" id="ARBA00022840"/>
    </source>
</evidence>
<dbReference type="InterPro" id="IPR011042">
    <property type="entry name" value="6-blade_b-propeller_TolB-like"/>
</dbReference>
<dbReference type="GO" id="GO:0005524">
    <property type="term" value="F:ATP binding"/>
    <property type="evidence" value="ECO:0007669"/>
    <property type="project" value="UniProtKB-KW"/>
</dbReference>
<feature type="compositionally biased region" description="Gly residues" evidence="5">
    <location>
        <begin position="295"/>
        <end position="309"/>
    </location>
</feature>
<dbReference type="CDD" id="cd14014">
    <property type="entry name" value="STKc_PknB_like"/>
    <property type="match status" value="1"/>
</dbReference>
<dbReference type="Gene3D" id="1.10.510.10">
    <property type="entry name" value="Transferase(Phosphotransferase) domain 1"/>
    <property type="match status" value="1"/>
</dbReference>
<dbReference type="PANTHER" id="PTHR43289:SF34">
    <property type="entry name" value="SERINE_THREONINE-PROTEIN KINASE YBDM-RELATED"/>
    <property type="match status" value="1"/>
</dbReference>